<dbReference type="OrthoDB" id="427096at2759"/>
<feature type="chain" id="PRO_5040409987" description="Fucosyltransferase" evidence="6">
    <location>
        <begin position="30"/>
        <end position="434"/>
    </location>
</feature>
<sequence>MAKEAYVFPPARKLQTIFWFAVILLSVMCLQREKDVDPLIKRRKVSFKSVTLNTVGKEHFIKSRAFQTNELSKNIVTEGNVDVALFTVRSNLVQYLPRTTFCSKWNRSITFRDARFNVSACKDADVVMFTSGRDFNRHAYWRELQAQRKPSQLWLMSTAEAPINIIPTWPPIHMRYMRMNLSSTYRSISEIPIPYGEYVPFQNETRVLFRERKLNDKEKLIVWVASHCPLRTWNRSGLVHDLSRYLPVDVYGKCGNLQCDDLDKRCIKVFSSYKFYLGLENSCCGEYITEKFWQPLMKFDAIPVVLGASKEDYKRVAPPNSFIHIDDFASVEDLANYIKTVASNLSLYQSYFEWKKHGYVRWNKVYKSVWRQDEHSCKLLEYVKGVRPLSVNGFDPYESSWFGSCHLSKCGTRQWILDYYLYPFQNVYDRLKLT</sequence>
<keyword evidence="6" id="KW-0732">Signal</keyword>
<evidence type="ECO:0000256" key="4">
    <source>
        <dbReference type="ARBA" id="ARBA00022679"/>
    </source>
</evidence>
<dbReference type="InterPro" id="IPR038577">
    <property type="entry name" value="GT10-like_C_sf"/>
</dbReference>
<keyword evidence="5" id="KW-0812">Transmembrane</keyword>
<dbReference type="FunFam" id="3.40.50.11660:FF:000004">
    <property type="entry name" value="Glycoprotein 3-alpha-L-fucosyltransferase A"/>
    <property type="match status" value="1"/>
</dbReference>
<dbReference type="Gene3D" id="3.40.50.11660">
    <property type="entry name" value="Glycosyl transferase family 10, C-terminal domain"/>
    <property type="match status" value="1"/>
</dbReference>
<evidence type="ECO:0000259" key="7">
    <source>
        <dbReference type="Pfam" id="PF00852"/>
    </source>
</evidence>
<feature type="domain" description="Fucosyltransferase C-terminal" evidence="7">
    <location>
        <begin position="215"/>
        <end position="384"/>
    </location>
</feature>
<name>A0A9Q1H521_HOLLE</name>
<reference evidence="8" key="1">
    <citation type="submission" date="2021-10" db="EMBL/GenBank/DDBJ databases">
        <title>Tropical sea cucumber genome reveals ecological adaptation and Cuvierian tubules defense mechanism.</title>
        <authorList>
            <person name="Chen T."/>
        </authorList>
    </citation>
    <scope>NUCLEOTIDE SEQUENCE</scope>
    <source>
        <strain evidence="8">Nanhai2018</strain>
        <tissue evidence="8">Muscle</tissue>
    </source>
</reference>
<accession>A0A9Q1H521</accession>
<dbReference type="InterPro" id="IPR001503">
    <property type="entry name" value="Glyco_trans_10"/>
</dbReference>
<keyword evidence="5" id="KW-0333">Golgi apparatus</keyword>
<dbReference type="PANTHER" id="PTHR11929:SF145">
    <property type="entry name" value="ALPHA-(1,3)-FUCOSYLTRANSFERASE FUT-1"/>
    <property type="match status" value="1"/>
</dbReference>
<comment type="pathway">
    <text evidence="1">Protein modification; protein glycosylation.</text>
</comment>
<evidence type="ECO:0000256" key="3">
    <source>
        <dbReference type="ARBA" id="ARBA00022676"/>
    </source>
</evidence>
<comment type="caution">
    <text evidence="8">The sequence shown here is derived from an EMBL/GenBank/DDBJ whole genome shotgun (WGS) entry which is preliminary data.</text>
</comment>
<comment type="subcellular location">
    <subcellularLocation>
        <location evidence="5">Golgi apparatus</location>
        <location evidence="5">Golgi stack membrane</location>
        <topology evidence="5">Single-pass type II membrane protein</topology>
    </subcellularLocation>
</comment>
<comment type="similarity">
    <text evidence="2 5">Belongs to the glycosyltransferase 10 family.</text>
</comment>
<dbReference type="InterPro" id="IPR055270">
    <property type="entry name" value="Glyco_tran_10_C"/>
</dbReference>
<evidence type="ECO:0000256" key="5">
    <source>
        <dbReference type="RuleBase" id="RU003832"/>
    </source>
</evidence>
<evidence type="ECO:0000256" key="2">
    <source>
        <dbReference type="ARBA" id="ARBA00008919"/>
    </source>
</evidence>
<evidence type="ECO:0000313" key="9">
    <source>
        <dbReference type="Proteomes" id="UP001152320"/>
    </source>
</evidence>
<dbReference type="AlphaFoldDB" id="A0A9Q1H521"/>
<organism evidence="8 9">
    <name type="scientific">Holothuria leucospilota</name>
    <name type="common">Black long sea cucumber</name>
    <name type="synonym">Mertensiothuria leucospilota</name>
    <dbReference type="NCBI Taxonomy" id="206669"/>
    <lineage>
        <taxon>Eukaryota</taxon>
        <taxon>Metazoa</taxon>
        <taxon>Echinodermata</taxon>
        <taxon>Eleutherozoa</taxon>
        <taxon>Echinozoa</taxon>
        <taxon>Holothuroidea</taxon>
        <taxon>Aspidochirotacea</taxon>
        <taxon>Aspidochirotida</taxon>
        <taxon>Holothuriidae</taxon>
        <taxon>Holothuria</taxon>
    </lineage>
</organism>
<dbReference type="EC" id="2.4.1.-" evidence="5"/>
<dbReference type="SUPFAM" id="SSF53756">
    <property type="entry name" value="UDP-Glycosyltransferase/glycogen phosphorylase"/>
    <property type="match status" value="1"/>
</dbReference>
<keyword evidence="9" id="KW-1185">Reference proteome</keyword>
<keyword evidence="5" id="KW-0472">Membrane</keyword>
<gene>
    <name evidence="8" type="ORF">HOLleu_19530</name>
</gene>
<dbReference type="Proteomes" id="UP001152320">
    <property type="component" value="Chromosome 9"/>
</dbReference>
<dbReference type="PANTHER" id="PTHR11929">
    <property type="entry name" value="ALPHA- 1,3 -FUCOSYLTRANSFERASE"/>
    <property type="match status" value="1"/>
</dbReference>
<keyword evidence="4 5" id="KW-0808">Transferase</keyword>
<evidence type="ECO:0000256" key="1">
    <source>
        <dbReference type="ARBA" id="ARBA00004922"/>
    </source>
</evidence>
<dbReference type="GO" id="GO:0046920">
    <property type="term" value="F:alpha-(1-&gt;3)-fucosyltransferase activity"/>
    <property type="evidence" value="ECO:0007669"/>
    <property type="project" value="TreeGrafter"/>
</dbReference>
<evidence type="ECO:0000313" key="8">
    <source>
        <dbReference type="EMBL" id="KAJ8035757.1"/>
    </source>
</evidence>
<keyword evidence="3 5" id="KW-0328">Glycosyltransferase</keyword>
<evidence type="ECO:0000256" key="6">
    <source>
        <dbReference type="SAM" id="SignalP"/>
    </source>
</evidence>
<dbReference type="GO" id="GO:0032580">
    <property type="term" value="C:Golgi cisterna membrane"/>
    <property type="evidence" value="ECO:0007669"/>
    <property type="project" value="UniProtKB-SubCell"/>
</dbReference>
<feature type="signal peptide" evidence="6">
    <location>
        <begin position="1"/>
        <end position="29"/>
    </location>
</feature>
<proteinExistence type="inferred from homology"/>
<dbReference type="EMBL" id="JAIZAY010000009">
    <property type="protein sequence ID" value="KAJ8035757.1"/>
    <property type="molecule type" value="Genomic_DNA"/>
</dbReference>
<protein>
    <recommendedName>
        <fullName evidence="5">Fucosyltransferase</fullName>
        <ecNumber evidence="5">2.4.1.-</ecNumber>
    </recommendedName>
</protein>
<dbReference type="Pfam" id="PF00852">
    <property type="entry name" value="Glyco_transf_10"/>
    <property type="match status" value="1"/>
</dbReference>